<accession>A0ACA9MLZ4</accession>
<dbReference type="Proteomes" id="UP000789920">
    <property type="component" value="Unassembled WGS sequence"/>
</dbReference>
<comment type="caution">
    <text evidence="1">The sequence shown here is derived from an EMBL/GenBank/DDBJ whole genome shotgun (WGS) entry which is preliminary data.</text>
</comment>
<name>A0ACA9MLZ4_9GLOM</name>
<evidence type="ECO:0000313" key="1">
    <source>
        <dbReference type="EMBL" id="CAG8586038.1"/>
    </source>
</evidence>
<proteinExistence type="predicted"/>
<reference evidence="1" key="1">
    <citation type="submission" date="2021-06" db="EMBL/GenBank/DDBJ databases">
        <authorList>
            <person name="Kallberg Y."/>
            <person name="Tangrot J."/>
            <person name="Rosling A."/>
        </authorList>
    </citation>
    <scope>NUCLEOTIDE SEQUENCE</scope>
    <source>
        <strain evidence="1">MA461A</strain>
    </source>
</reference>
<keyword evidence="2" id="KW-1185">Reference proteome</keyword>
<evidence type="ECO:0000313" key="2">
    <source>
        <dbReference type="Proteomes" id="UP000789920"/>
    </source>
</evidence>
<protein>
    <submittedName>
        <fullName evidence="1">19857_t:CDS:1</fullName>
    </submittedName>
</protein>
<sequence>SIQNALKYNKKLYYPSISELEKVCSIMDKYKGEGTVISKQYGIKNAQDPKEQAILLGIASTIMLALLTKYLDLLAVDSTTIFVNDKETIPVINLMFESWLAMDKWDPYLVAARKYLPNTQTIIIDVKKLQIAARIASLAVAETIASYFRKYWFGD</sequence>
<gene>
    <name evidence="1" type="ORF">RPERSI_LOCUS5347</name>
</gene>
<organism evidence="1 2">
    <name type="scientific">Racocetra persica</name>
    <dbReference type="NCBI Taxonomy" id="160502"/>
    <lineage>
        <taxon>Eukaryota</taxon>
        <taxon>Fungi</taxon>
        <taxon>Fungi incertae sedis</taxon>
        <taxon>Mucoromycota</taxon>
        <taxon>Glomeromycotina</taxon>
        <taxon>Glomeromycetes</taxon>
        <taxon>Diversisporales</taxon>
        <taxon>Gigasporaceae</taxon>
        <taxon>Racocetra</taxon>
    </lineage>
</organism>
<dbReference type="EMBL" id="CAJVQC010007953">
    <property type="protein sequence ID" value="CAG8586038.1"/>
    <property type="molecule type" value="Genomic_DNA"/>
</dbReference>
<feature type="non-terminal residue" evidence="1">
    <location>
        <position position="1"/>
    </location>
</feature>